<evidence type="ECO:0000256" key="1">
    <source>
        <dbReference type="ARBA" id="ARBA00009921"/>
    </source>
</evidence>
<gene>
    <name evidence="7" type="ORF">COHA_001423</name>
</gene>
<dbReference type="SUPFAM" id="SSF53098">
    <property type="entry name" value="Ribonuclease H-like"/>
    <property type="match status" value="1"/>
</dbReference>
<evidence type="ECO:0000259" key="6">
    <source>
        <dbReference type="SMART" id="SM00479"/>
    </source>
</evidence>
<evidence type="ECO:0000313" key="7">
    <source>
        <dbReference type="EMBL" id="KAI7845058.1"/>
    </source>
</evidence>
<dbReference type="InterPro" id="IPR013520">
    <property type="entry name" value="Ribonucl_H"/>
</dbReference>
<feature type="domain" description="Exonuclease" evidence="6">
    <location>
        <begin position="86"/>
        <end position="261"/>
    </location>
</feature>
<keyword evidence="2" id="KW-0540">Nuclease</keyword>
<dbReference type="InterPro" id="IPR022894">
    <property type="entry name" value="Oligoribonuclease"/>
</dbReference>
<dbReference type="Proteomes" id="UP001205105">
    <property type="component" value="Unassembled WGS sequence"/>
</dbReference>
<organism evidence="7 8">
    <name type="scientific">Chlorella ohadii</name>
    <dbReference type="NCBI Taxonomy" id="2649997"/>
    <lineage>
        <taxon>Eukaryota</taxon>
        <taxon>Viridiplantae</taxon>
        <taxon>Chlorophyta</taxon>
        <taxon>core chlorophytes</taxon>
        <taxon>Trebouxiophyceae</taxon>
        <taxon>Chlorellales</taxon>
        <taxon>Chlorellaceae</taxon>
        <taxon>Chlorella clade</taxon>
        <taxon>Chlorella</taxon>
    </lineage>
</organism>
<dbReference type="Pfam" id="PF00929">
    <property type="entry name" value="RNase_T"/>
    <property type="match status" value="1"/>
</dbReference>
<reference evidence="7" key="1">
    <citation type="submission" date="2020-11" db="EMBL/GenBank/DDBJ databases">
        <title>Chlorella ohadii genome sequencing and assembly.</title>
        <authorList>
            <person name="Murik O."/>
            <person name="Treves H."/>
            <person name="Kedem I."/>
            <person name="Shotland Y."/>
            <person name="Kaplan A."/>
        </authorList>
    </citation>
    <scope>NUCLEOTIDE SEQUENCE</scope>
    <source>
        <strain evidence="7">1</strain>
    </source>
</reference>
<feature type="compositionally biased region" description="Gly residues" evidence="5">
    <location>
        <begin position="16"/>
        <end position="30"/>
    </location>
</feature>
<dbReference type="Gene3D" id="3.30.420.10">
    <property type="entry name" value="Ribonuclease H-like superfamily/Ribonuclease H"/>
    <property type="match status" value="1"/>
</dbReference>
<comment type="caution">
    <text evidence="7">The sequence shown here is derived from an EMBL/GenBank/DDBJ whole genome shotgun (WGS) entry which is preliminary data.</text>
</comment>
<sequence length="267" mass="29117">MPPKAGQQQQQRQQQPGGGGGSKSAGGNGGQKPLNYFAALAGTTDADSQLEEIAAEEDRRRQASSSGGGSSGAANGKKAGGGLQQPLIWIDLEMTGLDVESDQILQIAVICTDGSLEEEVEGPEITIHQPEEVLQSMNEWCVEQHGKSGLTQACRHSTISLAEAEQQVLAFVQQHAPEPGTAQIAGNSVHVDLAFLRKHMPRLVDHLHYRIVDVSTVGELCRRWFPKEHMRGPKKKNTHTALSDIKESIAQLKYYRRSIFKKWAGMF</sequence>
<keyword evidence="4" id="KW-0269">Exonuclease</keyword>
<dbReference type="AlphaFoldDB" id="A0AAD5H8D4"/>
<evidence type="ECO:0000256" key="2">
    <source>
        <dbReference type="ARBA" id="ARBA00022722"/>
    </source>
</evidence>
<name>A0AAD5H8D4_9CHLO</name>
<accession>A0AAD5H8D4</accession>
<dbReference type="PANTHER" id="PTHR11046">
    <property type="entry name" value="OLIGORIBONUCLEASE, MITOCHONDRIAL"/>
    <property type="match status" value="1"/>
</dbReference>
<dbReference type="NCBIfam" id="NF003765">
    <property type="entry name" value="PRK05359.1"/>
    <property type="match status" value="1"/>
</dbReference>
<dbReference type="InterPro" id="IPR036397">
    <property type="entry name" value="RNaseH_sf"/>
</dbReference>
<keyword evidence="8" id="KW-1185">Reference proteome</keyword>
<dbReference type="GO" id="GO:0005739">
    <property type="term" value="C:mitochondrion"/>
    <property type="evidence" value="ECO:0007669"/>
    <property type="project" value="TreeGrafter"/>
</dbReference>
<keyword evidence="3" id="KW-0378">Hydrolase</keyword>
<comment type="similarity">
    <text evidence="1">Belongs to the oligoribonuclease family.</text>
</comment>
<dbReference type="SMART" id="SM00479">
    <property type="entry name" value="EXOIII"/>
    <property type="match status" value="1"/>
</dbReference>
<protein>
    <recommendedName>
        <fullName evidence="6">Exonuclease domain-containing protein</fullName>
    </recommendedName>
</protein>
<feature type="region of interest" description="Disordered" evidence="5">
    <location>
        <begin position="1"/>
        <end position="80"/>
    </location>
</feature>
<evidence type="ECO:0000256" key="4">
    <source>
        <dbReference type="ARBA" id="ARBA00022839"/>
    </source>
</evidence>
<dbReference type="FunFam" id="3.30.420.10:FF:000003">
    <property type="entry name" value="Oligoribonuclease"/>
    <property type="match status" value="1"/>
</dbReference>
<dbReference type="PANTHER" id="PTHR11046:SF0">
    <property type="entry name" value="OLIGORIBONUCLEASE, MITOCHONDRIAL"/>
    <property type="match status" value="1"/>
</dbReference>
<dbReference type="EMBL" id="JADXDR010000022">
    <property type="protein sequence ID" value="KAI7845058.1"/>
    <property type="molecule type" value="Genomic_DNA"/>
</dbReference>
<evidence type="ECO:0000256" key="3">
    <source>
        <dbReference type="ARBA" id="ARBA00022801"/>
    </source>
</evidence>
<feature type="compositionally biased region" description="Low complexity" evidence="5">
    <location>
        <begin position="1"/>
        <end position="15"/>
    </location>
</feature>
<evidence type="ECO:0000313" key="8">
    <source>
        <dbReference type="Proteomes" id="UP001205105"/>
    </source>
</evidence>
<proteinExistence type="inferred from homology"/>
<dbReference type="GO" id="GO:0003676">
    <property type="term" value="F:nucleic acid binding"/>
    <property type="evidence" value="ECO:0007669"/>
    <property type="project" value="InterPro"/>
</dbReference>
<evidence type="ECO:0000256" key="5">
    <source>
        <dbReference type="SAM" id="MobiDB-lite"/>
    </source>
</evidence>
<dbReference type="GO" id="GO:0000175">
    <property type="term" value="F:3'-5'-RNA exonuclease activity"/>
    <property type="evidence" value="ECO:0007669"/>
    <property type="project" value="InterPro"/>
</dbReference>
<dbReference type="InterPro" id="IPR012337">
    <property type="entry name" value="RNaseH-like_sf"/>
</dbReference>
<dbReference type="CDD" id="cd06135">
    <property type="entry name" value="Orn"/>
    <property type="match status" value="1"/>
</dbReference>